<dbReference type="OrthoDB" id="2569915at2759"/>
<sequence length="122" mass="12895">MSSSSARLHDQKLKTPGIGAGEAVHPWAVAVEAPQDEGLIPEGYGIKYNAYHTLTEGVFLPTGTLLPGGAVFTMSSVLEFPTWVPPGTKMPGGMVTPVSMGKPVKFESPRYQAPPEPVCAIM</sequence>
<keyword evidence="2" id="KW-1185">Reference proteome</keyword>
<dbReference type="AlphaFoldDB" id="A0A8H3TM71"/>
<name>A0A8H3TM71_9TREE</name>
<protein>
    <submittedName>
        <fullName evidence="1">Uncharacterized protein</fullName>
    </submittedName>
</protein>
<evidence type="ECO:0000313" key="1">
    <source>
        <dbReference type="EMBL" id="GHJ83617.1"/>
    </source>
</evidence>
<comment type="caution">
    <text evidence="1">The sequence shown here is derived from an EMBL/GenBank/DDBJ whole genome shotgun (WGS) entry which is preliminary data.</text>
</comment>
<dbReference type="Proteomes" id="UP000620104">
    <property type="component" value="Unassembled WGS sequence"/>
</dbReference>
<proteinExistence type="predicted"/>
<dbReference type="EMBL" id="BLZA01000002">
    <property type="protein sequence ID" value="GHJ83617.1"/>
    <property type="molecule type" value="Genomic_DNA"/>
</dbReference>
<reference evidence="1" key="1">
    <citation type="submission" date="2020-07" db="EMBL/GenBank/DDBJ databases">
        <title>Draft Genome Sequence of a Deep-Sea Yeast, Naganishia (Cryptococcus) liquefaciens strain N6.</title>
        <authorList>
            <person name="Han Y.W."/>
            <person name="Kajitani R."/>
            <person name="Morimoto H."/>
            <person name="Parhat M."/>
            <person name="Tsubouchi H."/>
            <person name="Bakenova O."/>
            <person name="Ogata M."/>
            <person name="Argunhan B."/>
            <person name="Aoki R."/>
            <person name="Kajiwara S."/>
            <person name="Itoh T."/>
            <person name="Iwasaki H."/>
        </authorList>
    </citation>
    <scope>NUCLEOTIDE SEQUENCE</scope>
    <source>
        <strain evidence="1">N6</strain>
    </source>
</reference>
<evidence type="ECO:0000313" key="2">
    <source>
        <dbReference type="Proteomes" id="UP000620104"/>
    </source>
</evidence>
<accession>A0A8H3TM71</accession>
<gene>
    <name evidence="1" type="ORF">NliqN6_0019</name>
</gene>
<organism evidence="1 2">
    <name type="scientific">Naganishia liquefaciens</name>
    <dbReference type="NCBI Taxonomy" id="104408"/>
    <lineage>
        <taxon>Eukaryota</taxon>
        <taxon>Fungi</taxon>
        <taxon>Dikarya</taxon>
        <taxon>Basidiomycota</taxon>
        <taxon>Agaricomycotina</taxon>
        <taxon>Tremellomycetes</taxon>
        <taxon>Filobasidiales</taxon>
        <taxon>Filobasidiaceae</taxon>
        <taxon>Naganishia</taxon>
    </lineage>
</organism>